<feature type="domain" description="Glycosyltransferase subfamily 4-like N-terminal" evidence="3">
    <location>
        <begin position="102"/>
        <end position="254"/>
    </location>
</feature>
<dbReference type="PANTHER" id="PTHR12526">
    <property type="entry name" value="GLYCOSYLTRANSFERASE"/>
    <property type="match status" value="1"/>
</dbReference>
<reference evidence="4" key="1">
    <citation type="submission" date="2018-06" db="EMBL/GenBank/DDBJ databases">
        <authorList>
            <person name="Zhirakovskaya E."/>
        </authorList>
    </citation>
    <scope>NUCLEOTIDE SEQUENCE</scope>
</reference>
<organism evidence="4">
    <name type="scientific">hydrothermal vent metagenome</name>
    <dbReference type="NCBI Taxonomy" id="652676"/>
    <lineage>
        <taxon>unclassified sequences</taxon>
        <taxon>metagenomes</taxon>
        <taxon>ecological metagenomes</taxon>
    </lineage>
</organism>
<feature type="non-terminal residue" evidence="4">
    <location>
        <position position="1"/>
    </location>
</feature>
<dbReference type="Pfam" id="PF13439">
    <property type="entry name" value="Glyco_transf_4"/>
    <property type="match status" value="1"/>
</dbReference>
<evidence type="ECO:0008006" key="5">
    <source>
        <dbReference type="Google" id="ProtNLM"/>
    </source>
</evidence>
<accession>A0A3B0UEZ7</accession>
<keyword evidence="1" id="KW-0472">Membrane</keyword>
<dbReference type="Pfam" id="PF00534">
    <property type="entry name" value="Glycos_transf_1"/>
    <property type="match status" value="1"/>
</dbReference>
<proteinExistence type="predicted"/>
<dbReference type="Gene3D" id="3.40.50.2000">
    <property type="entry name" value="Glycogen Phosphorylase B"/>
    <property type="match status" value="2"/>
</dbReference>
<protein>
    <recommendedName>
        <fullName evidence="5">Glycosyl transferase family 1 domain-containing protein</fullName>
    </recommendedName>
</protein>
<sequence>YTFNSIFEHLRQVNNFSEIGANQLKTQKLFYLSIKAIFSPIWGFVYGYIVKFGFLDGWYGLIIAIISSTETFLKYTKAIVKLKALKVANCDVIHISSMKTWRGGEQQVANLVLGQIKRGLLVYMFIKKGSSLMSFCIANEIPFSIIKFNNGFNIYSAFKIKKLSKRLQAKVIHMHCSPSHTLSIFSKLLGNPAKLVLSRRVIFPVRSNVLSYKKFNYSGISKIICVSESTKKVMAQTVEAVEKLNIIYDGIDINKFRQVYAPHLKRSLGIEGKKVIGNISAVVAEKDYFTFVDTAEIVLNKIPDVHFLIIGSGAEYEPIKKYISIKKLGANITMLGFRKDIPELLSIIDVFLMTSTMEGLGSTILDAFASKVPVVATNVGGIPEIVLHESTGLLSSPKDFESLSDNVIRLLNDKL</sequence>
<evidence type="ECO:0000259" key="3">
    <source>
        <dbReference type="Pfam" id="PF13439"/>
    </source>
</evidence>
<keyword evidence="1" id="KW-1133">Transmembrane helix</keyword>
<gene>
    <name evidence="4" type="ORF">MNBD_BACTEROID06-1171</name>
</gene>
<evidence type="ECO:0000256" key="1">
    <source>
        <dbReference type="SAM" id="Phobius"/>
    </source>
</evidence>
<feature type="non-terminal residue" evidence="4">
    <location>
        <position position="415"/>
    </location>
</feature>
<dbReference type="InterPro" id="IPR001296">
    <property type="entry name" value="Glyco_trans_1"/>
</dbReference>
<dbReference type="EMBL" id="UOES01000284">
    <property type="protein sequence ID" value="VAW27690.1"/>
    <property type="molecule type" value="Genomic_DNA"/>
</dbReference>
<evidence type="ECO:0000313" key="4">
    <source>
        <dbReference type="EMBL" id="VAW27690.1"/>
    </source>
</evidence>
<dbReference type="SUPFAM" id="SSF53756">
    <property type="entry name" value="UDP-Glycosyltransferase/glycogen phosphorylase"/>
    <property type="match status" value="1"/>
</dbReference>
<dbReference type="InterPro" id="IPR028098">
    <property type="entry name" value="Glyco_trans_4-like_N"/>
</dbReference>
<dbReference type="CDD" id="cd03801">
    <property type="entry name" value="GT4_PimA-like"/>
    <property type="match status" value="1"/>
</dbReference>
<feature type="domain" description="Glycosyl transferase family 1" evidence="2">
    <location>
        <begin position="265"/>
        <end position="414"/>
    </location>
</feature>
<name>A0A3B0UEZ7_9ZZZZ</name>
<keyword evidence="1" id="KW-0812">Transmembrane</keyword>
<dbReference type="AlphaFoldDB" id="A0A3B0UEZ7"/>
<evidence type="ECO:0000259" key="2">
    <source>
        <dbReference type="Pfam" id="PF00534"/>
    </source>
</evidence>
<feature type="transmembrane region" description="Helical" evidence="1">
    <location>
        <begin position="29"/>
        <end position="49"/>
    </location>
</feature>
<dbReference type="GO" id="GO:0016757">
    <property type="term" value="F:glycosyltransferase activity"/>
    <property type="evidence" value="ECO:0007669"/>
    <property type="project" value="InterPro"/>
</dbReference>